<protein>
    <submittedName>
        <fullName evidence="1">Uncharacterized protein</fullName>
    </submittedName>
</protein>
<dbReference type="AlphaFoldDB" id="A0A0M4NB42"/>
<dbReference type="AntiFam" id="ANF00053">
    <property type="entry name" value="Translation of DNA repeat"/>
</dbReference>
<evidence type="ECO:0000313" key="1">
    <source>
        <dbReference type="EMBL" id="ALE40793.1"/>
    </source>
</evidence>
<sequence length="38" mass="4417">MLKNSIVEIDKTASINRFHTAETNGKFIRVVEKFHNNN</sequence>
<name>A0A0M4NB42_LEPIR</name>
<dbReference type="Proteomes" id="UP000056502">
    <property type="component" value="Chromosome I"/>
</dbReference>
<evidence type="ECO:0000313" key="2">
    <source>
        <dbReference type="Proteomes" id="UP000056502"/>
    </source>
</evidence>
<dbReference type="PATRIC" id="fig|1279460.3.peg.3714"/>
<proteinExistence type="predicted"/>
<accession>A0A0M4NB42</accession>
<dbReference type="EMBL" id="CP012603">
    <property type="protein sequence ID" value="ALE40793.1"/>
    <property type="molecule type" value="Genomic_DNA"/>
</dbReference>
<organism evidence="1">
    <name type="scientific">Leptospira interrogans serovar Hardjo str. Norma</name>
    <dbReference type="NCBI Taxonomy" id="1279460"/>
    <lineage>
        <taxon>Bacteria</taxon>
        <taxon>Pseudomonadati</taxon>
        <taxon>Spirochaetota</taxon>
        <taxon>Spirochaetia</taxon>
        <taxon>Leptospirales</taxon>
        <taxon>Leptospiraceae</taxon>
        <taxon>Leptospira</taxon>
    </lineage>
</organism>
<gene>
    <name evidence="1" type="ORF">G436_3645</name>
</gene>
<reference evidence="1 2" key="1">
    <citation type="journal article" date="2015" name="Genome Announc.">
        <title>Whole-Genome Sequence of Leptospira interrogans Serovar Hardjo Subtype Hardjoprajitno Strain Norma, Isolated from Cattle in a Leptospirosis Outbreak in Brazil.</title>
        <authorList>
            <person name="Cosate M.R."/>
            <person name="Soares S.C."/>
            <person name="Mendes T.A."/>
            <person name="Raittz R.T."/>
            <person name="Moreira E.C."/>
            <person name="Leite R."/>
            <person name="Fernandes G.R."/>
            <person name="Haddad J.P."/>
            <person name="Ortega J.M."/>
        </authorList>
    </citation>
    <scope>NUCLEOTIDE SEQUENCE [LARGE SCALE GENOMIC DNA]</scope>
    <source>
        <strain evidence="1 2">Norma</strain>
    </source>
</reference>